<accession>F3ZYJ3</accession>
<evidence type="ECO:0000256" key="1">
    <source>
        <dbReference type="ARBA" id="ARBA00010605"/>
    </source>
</evidence>
<dbReference type="Gene3D" id="3.10.430.100">
    <property type="entry name" value="Ribosomal protein L9, C-terminal domain"/>
    <property type="match status" value="1"/>
</dbReference>
<dbReference type="EMBL" id="CP002360">
    <property type="protein sequence ID" value="AEE97761.1"/>
    <property type="molecule type" value="Genomic_DNA"/>
</dbReference>
<evidence type="ECO:0000256" key="5">
    <source>
        <dbReference type="ARBA" id="ARBA00023274"/>
    </source>
</evidence>
<keyword evidence="2 7" id="KW-0699">rRNA-binding</keyword>
<name>F3ZYJ3_MAHA5</name>
<dbReference type="AlphaFoldDB" id="F3ZYJ3"/>
<dbReference type="InterPro" id="IPR036791">
    <property type="entry name" value="Ribosomal_bL9_C_sf"/>
</dbReference>
<reference evidence="11 12" key="2">
    <citation type="journal article" date="2011" name="Stand. Genomic Sci.">
        <title>Complete genome sequence of Mahella australiensis type strain (50-1 BON).</title>
        <authorList>
            <person name="Sikorski J."/>
            <person name="Teshima H."/>
            <person name="Nolan M."/>
            <person name="Lucas S."/>
            <person name="Hammon N."/>
            <person name="Deshpande S."/>
            <person name="Cheng J.F."/>
            <person name="Pitluck S."/>
            <person name="Liolios K."/>
            <person name="Pagani I."/>
            <person name="Ivanova N."/>
            <person name="Huntemann M."/>
            <person name="Mavromatis K."/>
            <person name="Ovchinikova G."/>
            <person name="Pati A."/>
            <person name="Tapia R."/>
            <person name="Han C."/>
            <person name="Goodwin L."/>
            <person name="Chen A."/>
            <person name="Palaniappan K."/>
            <person name="Land M."/>
            <person name="Hauser L."/>
            <person name="Ngatchou-Djao O.D."/>
            <person name="Rohde M."/>
            <person name="Pukall R."/>
            <person name="Spring S."/>
            <person name="Abt B."/>
            <person name="Goker M."/>
            <person name="Detter J.C."/>
            <person name="Woyke T."/>
            <person name="Bristow J."/>
            <person name="Markowitz V."/>
            <person name="Hugenholtz P."/>
            <person name="Eisen J.A."/>
            <person name="Kyrpides N.C."/>
            <person name="Klenk H.P."/>
            <person name="Lapidus A."/>
        </authorList>
    </citation>
    <scope>NUCLEOTIDE SEQUENCE [LARGE SCALE GENOMIC DNA]</scope>
    <source>
        <strain evidence="12">DSM 15567 / CIP 107919 / 50-1 BON</strain>
    </source>
</reference>
<dbReference type="GO" id="GO:0006412">
    <property type="term" value="P:translation"/>
    <property type="evidence" value="ECO:0007669"/>
    <property type="project" value="UniProtKB-UniRule"/>
</dbReference>
<comment type="function">
    <text evidence="7">Binds to the 23S rRNA.</text>
</comment>
<dbReference type="InterPro" id="IPR020594">
    <property type="entry name" value="Ribosomal_bL9_bac/chp"/>
</dbReference>
<evidence type="ECO:0000259" key="10">
    <source>
        <dbReference type="Pfam" id="PF03948"/>
    </source>
</evidence>
<dbReference type="NCBIfam" id="TIGR00158">
    <property type="entry name" value="L9"/>
    <property type="match status" value="1"/>
</dbReference>
<dbReference type="SUPFAM" id="SSF55653">
    <property type="entry name" value="Ribosomal protein L9 C-domain"/>
    <property type="match status" value="1"/>
</dbReference>
<comment type="similarity">
    <text evidence="1 7">Belongs to the bacterial ribosomal protein bL9 family.</text>
</comment>
<dbReference type="eggNOG" id="COG0359">
    <property type="taxonomic scope" value="Bacteria"/>
</dbReference>
<sequence>MKVLLKEDIKSIGKKGEVVNVSDGYARNYLLPRGLAVQADEGVIKAVRAQKQAEDTKLQRERERALKQAKIIEEKQLVIKVKCGENGKLFGSVTSKEIADEMERQMGIKVDKKKVELDEPIKNIGRFKAKVRLFPGVDASITVVVEGLE</sequence>
<keyword evidence="4 7" id="KW-0689">Ribosomal protein</keyword>
<dbReference type="Pfam" id="PF01281">
    <property type="entry name" value="Ribosomal_L9_N"/>
    <property type="match status" value="1"/>
</dbReference>
<dbReference type="STRING" id="697281.Mahau_2621"/>
<evidence type="ECO:0000256" key="3">
    <source>
        <dbReference type="ARBA" id="ARBA00022884"/>
    </source>
</evidence>
<dbReference type="FunFam" id="3.40.5.10:FF:000002">
    <property type="entry name" value="50S ribosomal protein L9"/>
    <property type="match status" value="1"/>
</dbReference>
<evidence type="ECO:0000256" key="8">
    <source>
        <dbReference type="SAM" id="Coils"/>
    </source>
</evidence>
<keyword evidence="8" id="KW-0175">Coiled coil</keyword>
<dbReference type="GO" id="GO:0005840">
    <property type="term" value="C:ribosome"/>
    <property type="evidence" value="ECO:0007669"/>
    <property type="project" value="UniProtKB-KW"/>
</dbReference>
<dbReference type="OrthoDB" id="9788336at2"/>
<dbReference type="GO" id="GO:1990904">
    <property type="term" value="C:ribonucleoprotein complex"/>
    <property type="evidence" value="ECO:0007669"/>
    <property type="project" value="UniProtKB-KW"/>
</dbReference>
<dbReference type="InterPro" id="IPR000244">
    <property type="entry name" value="Ribosomal_bL9"/>
</dbReference>
<evidence type="ECO:0000256" key="6">
    <source>
        <dbReference type="ARBA" id="ARBA00035292"/>
    </source>
</evidence>
<dbReference type="RefSeq" id="WP_013782184.1">
    <property type="nucleotide sequence ID" value="NC_015520.1"/>
</dbReference>
<protein>
    <recommendedName>
        <fullName evidence="6 7">Large ribosomal subunit protein bL9</fullName>
    </recommendedName>
</protein>
<dbReference type="HAMAP" id="MF_00503">
    <property type="entry name" value="Ribosomal_bL9"/>
    <property type="match status" value="1"/>
</dbReference>
<dbReference type="Pfam" id="PF03948">
    <property type="entry name" value="Ribosomal_L9_C"/>
    <property type="match status" value="1"/>
</dbReference>
<evidence type="ECO:0000256" key="4">
    <source>
        <dbReference type="ARBA" id="ARBA00022980"/>
    </source>
</evidence>
<dbReference type="InterPro" id="IPR020069">
    <property type="entry name" value="Ribosomal_bL9_C"/>
</dbReference>
<dbReference type="HOGENOM" id="CLU_078938_3_0_9"/>
<evidence type="ECO:0000256" key="7">
    <source>
        <dbReference type="HAMAP-Rule" id="MF_00503"/>
    </source>
</evidence>
<keyword evidence="3 7" id="KW-0694">RNA-binding</keyword>
<dbReference type="InterPro" id="IPR009027">
    <property type="entry name" value="Ribosomal_bL9/RNase_H1_N"/>
</dbReference>
<organism evidence="11 12">
    <name type="scientific">Mahella australiensis (strain DSM 15567 / CIP 107919 / 50-1 BON)</name>
    <dbReference type="NCBI Taxonomy" id="697281"/>
    <lineage>
        <taxon>Bacteria</taxon>
        <taxon>Bacillati</taxon>
        <taxon>Bacillota</taxon>
        <taxon>Clostridia</taxon>
        <taxon>Thermoanaerobacterales</taxon>
        <taxon>Thermoanaerobacterales Family IV. Incertae Sedis</taxon>
        <taxon>Mahella</taxon>
    </lineage>
</organism>
<gene>
    <name evidence="7" type="primary">rplI</name>
    <name evidence="11" type="ordered locus">Mahau_2621</name>
</gene>
<evidence type="ECO:0000259" key="9">
    <source>
        <dbReference type="Pfam" id="PF01281"/>
    </source>
</evidence>
<dbReference type="Proteomes" id="UP000008457">
    <property type="component" value="Chromosome"/>
</dbReference>
<dbReference type="Gene3D" id="3.40.5.10">
    <property type="entry name" value="Ribosomal protein L9, N-terminal domain"/>
    <property type="match status" value="1"/>
</dbReference>
<evidence type="ECO:0000313" key="12">
    <source>
        <dbReference type="Proteomes" id="UP000008457"/>
    </source>
</evidence>
<proteinExistence type="inferred from homology"/>
<dbReference type="SUPFAM" id="SSF55658">
    <property type="entry name" value="L9 N-domain-like"/>
    <property type="match status" value="1"/>
</dbReference>
<dbReference type="InterPro" id="IPR036935">
    <property type="entry name" value="Ribosomal_bL9_N_sf"/>
</dbReference>
<feature type="coiled-coil region" evidence="8">
    <location>
        <begin position="44"/>
        <end position="75"/>
    </location>
</feature>
<reference evidence="12" key="1">
    <citation type="submission" date="2010-11" db="EMBL/GenBank/DDBJ databases">
        <title>The complete genome of Mahella australiensis DSM 15567.</title>
        <authorList>
            <consortium name="US DOE Joint Genome Institute (JGI-PGF)"/>
            <person name="Lucas S."/>
            <person name="Copeland A."/>
            <person name="Lapidus A."/>
            <person name="Bruce D."/>
            <person name="Goodwin L."/>
            <person name="Pitluck S."/>
            <person name="Kyrpides N."/>
            <person name="Mavromatis K."/>
            <person name="Pagani I."/>
            <person name="Ivanova N."/>
            <person name="Teshima H."/>
            <person name="Brettin T."/>
            <person name="Detter J.C."/>
            <person name="Han C."/>
            <person name="Tapia R."/>
            <person name="Land M."/>
            <person name="Hauser L."/>
            <person name="Markowitz V."/>
            <person name="Cheng J.-F."/>
            <person name="Hugenholtz P."/>
            <person name="Woyke T."/>
            <person name="Wu D."/>
            <person name="Spring S."/>
            <person name="Pukall R."/>
            <person name="Steenblock K."/>
            <person name="Schneider S."/>
            <person name="Klenk H.-P."/>
            <person name="Eisen J.A."/>
        </authorList>
    </citation>
    <scope>NUCLEOTIDE SEQUENCE [LARGE SCALE GENOMIC DNA]</scope>
    <source>
        <strain evidence="12">DSM 15567 / CIP 107919 / 50-1 BON</strain>
    </source>
</reference>
<evidence type="ECO:0000313" key="11">
    <source>
        <dbReference type="EMBL" id="AEE97761.1"/>
    </source>
</evidence>
<feature type="domain" description="Ribosomal protein L9" evidence="9">
    <location>
        <begin position="1"/>
        <end position="46"/>
    </location>
</feature>
<evidence type="ECO:0000256" key="2">
    <source>
        <dbReference type="ARBA" id="ARBA00022730"/>
    </source>
</evidence>
<dbReference type="GO" id="GO:0003735">
    <property type="term" value="F:structural constituent of ribosome"/>
    <property type="evidence" value="ECO:0007669"/>
    <property type="project" value="InterPro"/>
</dbReference>
<dbReference type="InterPro" id="IPR020070">
    <property type="entry name" value="Ribosomal_bL9_N"/>
</dbReference>
<keyword evidence="12" id="KW-1185">Reference proteome</keyword>
<dbReference type="PANTHER" id="PTHR21368">
    <property type="entry name" value="50S RIBOSOMAL PROTEIN L9"/>
    <property type="match status" value="1"/>
</dbReference>
<dbReference type="KEGG" id="mas:Mahau_2621"/>
<dbReference type="GO" id="GO:0019843">
    <property type="term" value="F:rRNA binding"/>
    <property type="evidence" value="ECO:0007669"/>
    <property type="project" value="UniProtKB-UniRule"/>
</dbReference>
<feature type="domain" description="Large ribosomal subunit protein bL9 C-terminal" evidence="10">
    <location>
        <begin position="64"/>
        <end position="146"/>
    </location>
</feature>
<keyword evidence="5 7" id="KW-0687">Ribonucleoprotein</keyword>